<evidence type="ECO:0000256" key="1">
    <source>
        <dbReference type="SAM" id="MobiDB-lite"/>
    </source>
</evidence>
<organism evidence="2 3">
    <name type="scientific">Perilla frutescens var. hirtella</name>
    <name type="common">Perilla citriodora</name>
    <name type="synonym">Perilla setoyensis</name>
    <dbReference type="NCBI Taxonomy" id="608512"/>
    <lineage>
        <taxon>Eukaryota</taxon>
        <taxon>Viridiplantae</taxon>
        <taxon>Streptophyta</taxon>
        <taxon>Embryophyta</taxon>
        <taxon>Tracheophyta</taxon>
        <taxon>Spermatophyta</taxon>
        <taxon>Magnoliopsida</taxon>
        <taxon>eudicotyledons</taxon>
        <taxon>Gunneridae</taxon>
        <taxon>Pentapetalae</taxon>
        <taxon>asterids</taxon>
        <taxon>lamiids</taxon>
        <taxon>Lamiales</taxon>
        <taxon>Lamiaceae</taxon>
        <taxon>Nepetoideae</taxon>
        <taxon>Elsholtzieae</taxon>
        <taxon>Perilla</taxon>
    </lineage>
</organism>
<dbReference type="Proteomes" id="UP001190926">
    <property type="component" value="Unassembled WGS sequence"/>
</dbReference>
<dbReference type="PANTHER" id="PTHR36034">
    <property type="entry name" value="EXPRESSED PROTEIN"/>
    <property type="match status" value="1"/>
</dbReference>
<proteinExistence type="predicted"/>
<feature type="non-terminal residue" evidence="2">
    <location>
        <position position="1"/>
    </location>
</feature>
<name>A0AAD4IW64_PERFH</name>
<sequence length="301" mass="32659">NVSPAFAPDVVVFLDSITMVFEEASSNGPPLSLPVTCIEAGNDYSLPNLALRKGEEHSFILKPVTMLWKHPKGQNDSNVGQPRRSTRTAISSRHSSSNMEWRHSDPPAVQYAVLVSCRCNYTESKLFFRHPVNWQPRIAGDLMLSVASEISRQTLASHGTQLPFQAITLHASNMTSDDLTLTVLAPTPLTTPSLVFEGGVQGLSSVPLNQSYSINNQPVPLSNMIPNIHLSCTHLCLRSRVPLGCVPSKSTVAINLELLPLTDGIISLDSLQIAVKEKGRTYTPKHTLKIAAASSTASVIM</sequence>
<feature type="region of interest" description="Disordered" evidence="1">
    <location>
        <begin position="71"/>
        <end position="102"/>
    </location>
</feature>
<reference evidence="2 3" key="1">
    <citation type="journal article" date="2021" name="Nat. Commun.">
        <title>Incipient diploidization of the medicinal plant Perilla within 10,000 years.</title>
        <authorList>
            <person name="Zhang Y."/>
            <person name="Shen Q."/>
            <person name="Leng L."/>
            <person name="Zhang D."/>
            <person name="Chen S."/>
            <person name="Shi Y."/>
            <person name="Ning Z."/>
            <person name="Chen S."/>
        </authorList>
    </citation>
    <scope>NUCLEOTIDE SEQUENCE [LARGE SCALE GENOMIC DNA]</scope>
    <source>
        <strain evidence="3">cv. PC099</strain>
    </source>
</reference>
<comment type="caution">
    <text evidence="2">The sequence shown here is derived from an EMBL/GenBank/DDBJ whole genome shotgun (WGS) entry which is preliminary data.</text>
</comment>
<dbReference type="PANTHER" id="PTHR36034:SF2">
    <property type="entry name" value="EXPRESSED PROTEIN"/>
    <property type="match status" value="1"/>
</dbReference>
<dbReference type="EMBL" id="SDAM02001264">
    <property type="protein sequence ID" value="KAH6822629.1"/>
    <property type="molecule type" value="Genomic_DNA"/>
</dbReference>
<evidence type="ECO:0000313" key="2">
    <source>
        <dbReference type="EMBL" id="KAH6822629.1"/>
    </source>
</evidence>
<dbReference type="AlphaFoldDB" id="A0AAD4IW64"/>
<accession>A0AAD4IW64</accession>
<protein>
    <submittedName>
        <fullName evidence="2">Uncharacterized protein</fullName>
    </submittedName>
</protein>
<gene>
    <name evidence="2" type="ORF">C2S53_020749</name>
</gene>
<evidence type="ECO:0000313" key="3">
    <source>
        <dbReference type="Proteomes" id="UP001190926"/>
    </source>
</evidence>
<keyword evidence="3" id="KW-1185">Reference proteome</keyword>
<feature type="compositionally biased region" description="Polar residues" evidence="1">
    <location>
        <begin position="87"/>
        <end position="99"/>
    </location>
</feature>